<evidence type="ECO:0000256" key="1">
    <source>
        <dbReference type="ARBA" id="ARBA00022516"/>
    </source>
</evidence>
<evidence type="ECO:0000256" key="4">
    <source>
        <dbReference type="ARBA" id="ARBA00022737"/>
    </source>
</evidence>
<dbReference type="NCBIfam" id="NF002060">
    <property type="entry name" value="PRK00892.1"/>
    <property type="match status" value="1"/>
</dbReference>
<evidence type="ECO:0000256" key="6">
    <source>
        <dbReference type="ARBA" id="ARBA00023315"/>
    </source>
</evidence>
<name>A0A4Q0XS41_9BACT</name>
<dbReference type="Pfam" id="PF04613">
    <property type="entry name" value="LpxD"/>
    <property type="match status" value="1"/>
</dbReference>
<dbReference type="SUPFAM" id="SSF51161">
    <property type="entry name" value="Trimeric LpxA-like enzymes"/>
    <property type="match status" value="1"/>
</dbReference>
<accession>A0A4Q0XS41</accession>
<dbReference type="GO" id="GO:0009245">
    <property type="term" value="P:lipid A biosynthetic process"/>
    <property type="evidence" value="ECO:0007669"/>
    <property type="project" value="UniProtKB-UniRule"/>
</dbReference>
<dbReference type="Gene3D" id="2.160.10.10">
    <property type="entry name" value="Hexapeptide repeat proteins"/>
    <property type="match status" value="1"/>
</dbReference>
<dbReference type="InterPro" id="IPR007691">
    <property type="entry name" value="LpxD"/>
</dbReference>
<organism evidence="9 10">
    <name type="scientific">Candidatus Marinarcus aquaticus</name>
    <dbReference type="NCBI Taxonomy" id="2044504"/>
    <lineage>
        <taxon>Bacteria</taxon>
        <taxon>Pseudomonadati</taxon>
        <taxon>Campylobacterota</taxon>
        <taxon>Epsilonproteobacteria</taxon>
        <taxon>Campylobacterales</taxon>
        <taxon>Arcobacteraceae</taxon>
        <taxon>Candidatus Marinarcus</taxon>
    </lineage>
</organism>
<dbReference type="HAMAP" id="MF_00523">
    <property type="entry name" value="LpxD"/>
    <property type="match status" value="1"/>
</dbReference>
<evidence type="ECO:0000256" key="5">
    <source>
        <dbReference type="ARBA" id="ARBA00023098"/>
    </source>
</evidence>
<keyword evidence="10" id="KW-1185">Reference proteome</keyword>
<dbReference type="RefSeq" id="WP_128995545.1">
    <property type="nucleotide sequence ID" value="NZ_PDKN01000002.1"/>
</dbReference>
<dbReference type="GO" id="GO:0016410">
    <property type="term" value="F:N-acyltransferase activity"/>
    <property type="evidence" value="ECO:0007669"/>
    <property type="project" value="InterPro"/>
</dbReference>
<evidence type="ECO:0000313" key="9">
    <source>
        <dbReference type="EMBL" id="RXJ60196.1"/>
    </source>
</evidence>
<keyword evidence="2 7" id="KW-0441">Lipid A biosynthesis</keyword>
<dbReference type="GO" id="GO:0016020">
    <property type="term" value="C:membrane"/>
    <property type="evidence" value="ECO:0007669"/>
    <property type="project" value="GOC"/>
</dbReference>
<dbReference type="OrthoDB" id="9784739at2"/>
<dbReference type="InterPro" id="IPR020573">
    <property type="entry name" value="UDP_GlcNAc_AcTrfase_non-rep"/>
</dbReference>
<feature type="active site" description="Proton acceptor" evidence="7">
    <location>
        <position position="231"/>
    </location>
</feature>
<dbReference type="Gene3D" id="3.40.1390.10">
    <property type="entry name" value="MurE/MurF, N-terminal domain"/>
    <property type="match status" value="1"/>
</dbReference>
<evidence type="ECO:0000256" key="2">
    <source>
        <dbReference type="ARBA" id="ARBA00022556"/>
    </source>
</evidence>
<dbReference type="AlphaFoldDB" id="A0A4Q0XS41"/>
<evidence type="ECO:0000256" key="7">
    <source>
        <dbReference type="HAMAP-Rule" id="MF_00523"/>
    </source>
</evidence>
<comment type="caution">
    <text evidence="9">The sequence shown here is derived from an EMBL/GenBank/DDBJ whole genome shotgun (WGS) entry which is preliminary data.</text>
</comment>
<dbReference type="Proteomes" id="UP000290657">
    <property type="component" value="Unassembled WGS sequence"/>
</dbReference>
<dbReference type="PANTHER" id="PTHR43378:SF2">
    <property type="entry name" value="UDP-3-O-ACYLGLUCOSAMINE N-ACYLTRANSFERASE 1, MITOCHONDRIAL-RELATED"/>
    <property type="match status" value="1"/>
</dbReference>
<dbReference type="PANTHER" id="PTHR43378">
    <property type="entry name" value="UDP-3-O-ACYLGLUCOSAMINE N-ACYLTRANSFERASE"/>
    <property type="match status" value="1"/>
</dbReference>
<dbReference type="UniPathway" id="UPA00973"/>
<dbReference type="InterPro" id="IPR011004">
    <property type="entry name" value="Trimer_LpxA-like_sf"/>
</dbReference>
<gene>
    <name evidence="7 9" type="primary">lpxD</name>
    <name evidence="9" type="ORF">CRV04_04120</name>
</gene>
<reference evidence="9 10" key="1">
    <citation type="submission" date="2017-10" db="EMBL/GenBank/DDBJ databases">
        <title>Genomics of the genus Arcobacter.</title>
        <authorList>
            <person name="Perez-Cataluna A."/>
            <person name="Figueras M.J."/>
        </authorList>
    </citation>
    <scope>NUCLEOTIDE SEQUENCE [LARGE SCALE GENOMIC DNA]</scope>
    <source>
        <strain evidence="9 10">CECT 8987</strain>
    </source>
</reference>
<dbReference type="GO" id="GO:0103118">
    <property type="term" value="F:UDP-3-O-[(3R)-3-hydroxyacyl]-glucosamine N-acyltransferase activity"/>
    <property type="evidence" value="ECO:0007669"/>
    <property type="project" value="UniProtKB-EC"/>
</dbReference>
<dbReference type="NCBIfam" id="TIGR01853">
    <property type="entry name" value="lipid_A_lpxD"/>
    <property type="match status" value="1"/>
</dbReference>
<proteinExistence type="inferred from homology"/>
<evidence type="ECO:0000259" key="8">
    <source>
        <dbReference type="Pfam" id="PF04613"/>
    </source>
</evidence>
<sequence length="317" mass="34396">MTLQEFINYLNIESQHTSDIEITGLNTLQDATSSQISFLENKKYTHELEKTNAGAVLVTQELAHLVPKNCIALITPEPYLKLAYASKLFAPNVVETEGKEPEIGENTTIMPHVYVGKDSVIGKNCTIMSGAYIADNVHIGDNTLIYPNVTVYRDCTIGNDCIIHAGTVIGSDGFGFAHTKEGKYIKIYQNGNVVIGNDVELGSNTSIDRAAFNSTIIGNGVRIDNLVHIAHNCILKDGCILTGQVGLSGSTTLHEYVIMGGQSATAGHLEIAPFTTIAARGGVTKTISEPKKQWAGFPLMEHRVWLKLQGRIAKLLK</sequence>
<keyword evidence="3 7" id="KW-0808">Transferase</keyword>
<dbReference type="EMBL" id="PDKN01000002">
    <property type="protein sequence ID" value="RXJ60196.1"/>
    <property type="molecule type" value="Genomic_DNA"/>
</dbReference>
<dbReference type="CDD" id="cd03352">
    <property type="entry name" value="LbH_LpxD"/>
    <property type="match status" value="1"/>
</dbReference>
<keyword evidence="1 7" id="KW-0444">Lipid biosynthesis</keyword>
<keyword evidence="6 7" id="KW-0012">Acyltransferase</keyword>
<evidence type="ECO:0000256" key="3">
    <source>
        <dbReference type="ARBA" id="ARBA00022679"/>
    </source>
</evidence>
<comment type="similarity">
    <text evidence="7">Belongs to the transferase hexapeptide repeat family. LpxD subfamily.</text>
</comment>
<comment type="subunit">
    <text evidence="7">Homotrimer.</text>
</comment>
<dbReference type="EC" id="2.3.1.191" evidence="7"/>
<evidence type="ECO:0000313" key="10">
    <source>
        <dbReference type="Proteomes" id="UP000290657"/>
    </source>
</evidence>
<keyword evidence="5 7" id="KW-0443">Lipid metabolism</keyword>
<comment type="catalytic activity">
    <reaction evidence="7">
        <text>a UDP-3-O-[(3R)-3-hydroxyacyl]-alpha-D-glucosamine + a (3R)-hydroxyacyl-[ACP] = a UDP-2-N,3-O-bis[(3R)-3-hydroxyacyl]-alpha-D-glucosamine + holo-[ACP] + H(+)</text>
        <dbReference type="Rhea" id="RHEA:53836"/>
        <dbReference type="Rhea" id="RHEA-COMP:9685"/>
        <dbReference type="Rhea" id="RHEA-COMP:9945"/>
        <dbReference type="ChEBI" id="CHEBI:15378"/>
        <dbReference type="ChEBI" id="CHEBI:64479"/>
        <dbReference type="ChEBI" id="CHEBI:78827"/>
        <dbReference type="ChEBI" id="CHEBI:137740"/>
        <dbReference type="ChEBI" id="CHEBI:137748"/>
        <dbReference type="EC" id="2.3.1.191"/>
    </reaction>
</comment>
<dbReference type="Pfam" id="PF00132">
    <property type="entry name" value="Hexapep"/>
    <property type="match status" value="2"/>
</dbReference>
<dbReference type="InterPro" id="IPR001451">
    <property type="entry name" value="Hexapep"/>
</dbReference>
<protein>
    <recommendedName>
        <fullName evidence="7">UDP-3-O-acylglucosamine N-acyltransferase</fullName>
        <ecNumber evidence="7">2.3.1.191</ecNumber>
    </recommendedName>
</protein>
<feature type="domain" description="UDP-3-O-[3-hydroxymyristoyl] glucosamine N-acyltransferase non-repeat region" evidence="8">
    <location>
        <begin position="19"/>
        <end position="87"/>
    </location>
</feature>
<keyword evidence="4 7" id="KW-0677">Repeat</keyword>
<comment type="pathway">
    <text evidence="7">Bacterial outer membrane biogenesis; LPS lipid A biosynthesis.</text>
</comment>
<comment type="function">
    <text evidence="7">Catalyzes the N-acylation of UDP-3-O-acylglucosamine using 3-hydroxyacyl-ACP as the acyl donor. Is involved in the biosynthesis of lipid A, a phosphorylated glycolipid that anchors the lipopolysaccharide to the outer membrane of the cell.</text>
</comment>